<reference evidence="2 3" key="1">
    <citation type="submission" date="2021-06" db="EMBL/GenBank/DDBJ databases">
        <title>Caerostris darwini draft genome.</title>
        <authorList>
            <person name="Kono N."/>
            <person name="Arakawa K."/>
        </authorList>
    </citation>
    <scope>NUCLEOTIDE SEQUENCE [LARGE SCALE GENOMIC DNA]</scope>
</reference>
<comment type="caution">
    <text evidence="2">The sequence shown here is derived from an EMBL/GenBank/DDBJ whole genome shotgun (WGS) entry which is preliminary data.</text>
</comment>
<name>A0AAV4QBQ8_9ARAC</name>
<evidence type="ECO:0000256" key="1">
    <source>
        <dbReference type="SAM" id="MobiDB-lite"/>
    </source>
</evidence>
<protein>
    <submittedName>
        <fullName evidence="2">Uncharacterized protein</fullName>
    </submittedName>
</protein>
<evidence type="ECO:0000313" key="3">
    <source>
        <dbReference type="Proteomes" id="UP001054837"/>
    </source>
</evidence>
<keyword evidence="3" id="KW-1185">Reference proteome</keyword>
<dbReference type="EMBL" id="BPLQ01004264">
    <property type="protein sequence ID" value="GIY06855.1"/>
    <property type="molecule type" value="Genomic_DNA"/>
</dbReference>
<organism evidence="2 3">
    <name type="scientific">Caerostris darwini</name>
    <dbReference type="NCBI Taxonomy" id="1538125"/>
    <lineage>
        <taxon>Eukaryota</taxon>
        <taxon>Metazoa</taxon>
        <taxon>Ecdysozoa</taxon>
        <taxon>Arthropoda</taxon>
        <taxon>Chelicerata</taxon>
        <taxon>Arachnida</taxon>
        <taxon>Araneae</taxon>
        <taxon>Araneomorphae</taxon>
        <taxon>Entelegynae</taxon>
        <taxon>Araneoidea</taxon>
        <taxon>Araneidae</taxon>
        <taxon>Caerostris</taxon>
    </lineage>
</organism>
<accession>A0AAV4QBQ8</accession>
<dbReference type="AlphaFoldDB" id="A0AAV4QBQ8"/>
<dbReference type="Proteomes" id="UP001054837">
    <property type="component" value="Unassembled WGS sequence"/>
</dbReference>
<gene>
    <name evidence="2" type="ORF">CDAR_76821</name>
</gene>
<proteinExistence type="predicted"/>
<sequence length="101" mass="11160">MLYLLQPSNGGSFCKLPLTKPPILTQLSYKPKTGDLLTHQGNLSFAHYQTHKQKTKKKAQKPNPICRFPKSLQTPNHDEPLQETGTPPNISGGVPPPYAGR</sequence>
<feature type="region of interest" description="Disordered" evidence="1">
    <location>
        <begin position="53"/>
        <end position="101"/>
    </location>
</feature>
<evidence type="ECO:0000313" key="2">
    <source>
        <dbReference type="EMBL" id="GIY06855.1"/>
    </source>
</evidence>